<proteinExistence type="predicted"/>
<dbReference type="EMBL" id="JAVFWL010000002">
    <property type="protein sequence ID" value="KAK6734629.1"/>
    <property type="molecule type" value="Genomic_DNA"/>
</dbReference>
<evidence type="ECO:0000313" key="1">
    <source>
        <dbReference type="EMBL" id="KAK6734629.1"/>
    </source>
</evidence>
<keyword evidence="2" id="KW-1185">Reference proteome</keyword>
<gene>
    <name evidence="1" type="primary">Necator_chrII.g5845</name>
    <name evidence="1" type="ORF">RB195_018052</name>
</gene>
<reference evidence="1 2" key="1">
    <citation type="submission" date="2023-08" db="EMBL/GenBank/DDBJ databases">
        <title>A Necator americanus chromosomal reference genome.</title>
        <authorList>
            <person name="Ilik V."/>
            <person name="Petrzelkova K.J."/>
            <person name="Pardy F."/>
            <person name="Fuh T."/>
            <person name="Niatou-Singa F.S."/>
            <person name="Gouil Q."/>
            <person name="Baker L."/>
            <person name="Ritchie M.E."/>
            <person name="Jex A.R."/>
            <person name="Gazzola D."/>
            <person name="Li H."/>
            <person name="Toshio Fujiwara R."/>
            <person name="Zhan B."/>
            <person name="Aroian R.V."/>
            <person name="Pafco B."/>
            <person name="Schwarz E.M."/>
        </authorList>
    </citation>
    <scope>NUCLEOTIDE SEQUENCE [LARGE SCALE GENOMIC DNA]</scope>
    <source>
        <strain evidence="1 2">Aroian</strain>
        <tissue evidence="1">Whole animal</tissue>
    </source>
</reference>
<organism evidence="1 2">
    <name type="scientific">Necator americanus</name>
    <name type="common">Human hookworm</name>
    <dbReference type="NCBI Taxonomy" id="51031"/>
    <lineage>
        <taxon>Eukaryota</taxon>
        <taxon>Metazoa</taxon>
        <taxon>Ecdysozoa</taxon>
        <taxon>Nematoda</taxon>
        <taxon>Chromadorea</taxon>
        <taxon>Rhabditida</taxon>
        <taxon>Rhabditina</taxon>
        <taxon>Rhabditomorpha</taxon>
        <taxon>Strongyloidea</taxon>
        <taxon>Ancylostomatidae</taxon>
        <taxon>Bunostominae</taxon>
        <taxon>Necator</taxon>
    </lineage>
</organism>
<sequence length="95" mass="10805">MYEVDQVFPTQDLVTAAQERKQQRTQIRSNIESKYAILSANVNILVNTDTEEAAETLKKISACQYRSTAFAVFRKPAKETTNFEQIAMQLSNMPT</sequence>
<dbReference type="Proteomes" id="UP001303046">
    <property type="component" value="Unassembled WGS sequence"/>
</dbReference>
<evidence type="ECO:0000313" key="2">
    <source>
        <dbReference type="Proteomes" id="UP001303046"/>
    </source>
</evidence>
<protein>
    <submittedName>
        <fullName evidence="1">Uncharacterized protein</fullName>
    </submittedName>
</protein>
<name>A0ABR1C7Y6_NECAM</name>
<accession>A0ABR1C7Y6</accession>
<comment type="caution">
    <text evidence="1">The sequence shown here is derived from an EMBL/GenBank/DDBJ whole genome shotgun (WGS) entry which is preliminary data.</text>
</comment>